<dbReference type="InterPro" id="IPR029057">
    <property type="entry name" value="PRTase-like"/>
</dbReference>
<evidence type="ECO:0000256" key="1">
    <source>
        <dbReference type="ARBA" id="ARBA00004889"/>
    </source>
</evidence>
<protein>
    <recommendedName>
        <fullName evidence="2 6">Orotate phosphoribosyltransferase</fullName>
        <shortName evidence="6">OPRT</shortName>
        <shortName evidence="6">OPRTase</shortName>
        <ecNumber evidence="2 6">2.4.2.10</ecNumber>
    </recommendedName>
</protein>
<reference evidence="9" key="1">
    <citation type="submission" date="2017-09" db="EMBL/GenBank/DDBJ databases">
        <title>Depth-based differentiation of microbial function through sediment-hosted aquifers and enrichment of novel symbionts in the deep terrestrial subsurface.</title>
        <authorList>
            <person name="Probst A.J."/>
            <person name="Ladd B."/>
            <person name="Jarett J.K."/>
            <person name="Geller-Mcgrath D.E."/>
            <person name="Sieber C.M.K."/>
            <person name="Emerson J.B."/>
            <person name="Anantharaman K."/>
            <person name="Thomas B.C."/>
            <person name="Malmstrom R."/>
            <person name="Stieglmeier M."/>
            <person name="Klingl A."/>
            <person name="Woyke T."/>
            <person name="Ryan C.M."/>
            <person name="Banfield J.F."/>
        </authorList>
    </citation>
    <scope>NUCLEOTIDE SEQUENCE [LARGE SCALE GENOMIC DNA]</scope>
</reference>
<evidence type="ECO:0000256" key="6">
    <source>
        <dbReference type="HAMAP-Rule" id="MF_01208"/>
    </source>
</evidence>
<dbReference type="CDD" id="cd06223">
    <property type="entry name" value="PRTases_typeI"/>
    <property type="match status" value="1"/>
</dbReference>
<evidence type="ECO:0000313" key="9">
    <source>
        <dbReference type="Proteomes" id="UP000230154"/>
    </source>
</evidence>
<dbReference type="Pfam" id="PF00156">
    <property type="entry name" value="Pribosyltran"/>
    <property type="match status" value="1"/>
</dbReference>
<proteinExistence type="inferred from homology"/>
<dbReference type="PANTHER" id="PTHR19278:SF9">
    <property type="entry name" value="URIDINE 5'-MONOPHOSPHATE SYNTHASE"/>
    <property type="match status" value="1"/>
</dbReference>
<dbReference type="Proteomes" id="UP000230154">
    <property type="component" value="Unassembled WGS sequence"/>
</dbReference>
<dbReference type="EMBL" id="PFCB01000023">
    <property type="protein sequence ID" value="PIR74308.1"/>
    <property type="molecule type" value="Genomic_DNA"/>
</dbReference>
<comment type="caution">
    <text evidence="6">Lacks conserved residue(s) required for the propagation of feature annotation.</text>
</comment>
<evidence type="ECO:0000256" key="5">
    <source>
        <dbReference type="ARBA" id="ARBA00022975"/>
    </source>
</evidence>
<dbReference type="PANTHER" id="PTHR19278">
    <property type="entry name" value="OROTATE PHOSPHORIBOSYLTRANSFERASE"/>
    <property type="match status" value="1"/>
</dbReference>
<gene>
    <name evidence="6" type="primary">pyrE</name>
    <name evidence="8" type="ORF">COU35_03375</name>
</gene>
<dbReference type="HAMAP" id="MF_01208">
    <property type="entry name" value="PyrE"/>
    <property type="match status" value="1"/>
</dbReference>
<evidence type="ECO:0000256" key="4">
    <source>
        <dbReference type="ARBA" id="ARBA00022679"/>
    </source>
</evidence>
<comment type="pathway">
    <text evidence="1 6">Pyrimidine metabolism; UMP biosynthesis via de novo pathway; UMP from orotate: step 1/2.</text>
</comment>
<evidence type="ECO:0000313" key="8">
    <source>
        <dbReference type="EMBL" id="PIR74308.1"/>
    </source>
</evidence>
<evidence type="ECO:0000256" key="3">
    <source>
        <dbReference type="ARBA" id="ARBA00022676"/>
    </source>
</evidence>
<dbReference type="GO" id="GO:0004588">
    <property type="term" value="F:orotate phosphoribosyltransferase activity"/>
    <property type="evidence" value="ECO:0007669"/>
    <property type="project" value="UniProtKB-UniRule"/>
</dbReference>
<dbReference type="InterPro" id="IPR023031">
    <property type="entry name" value="OPRT"/>
</dbReference>
<comment type="catalytic activity">
    <reaction evidence="6">
        <text>orotidine 5'-phosphate + diphosphate = orotate + 5-phospho-alpha-D-ribose 1-diphosphate</text>
        <dbReference type="Rhea" id="RHEA:10380"/>
        <dbReference type="ChEBI" id="CHEBI:30839"/>
        <dbReference type="ChEBI" id="CHEBI:33019"/>
        <dbReference type="ChEBI" id="CHEBI:57538"/>
        <dbReference type="ChEBI" id="CHEBI:58017"/>
        <dbReference type="EC" id="2.4.2.10"/>
    </reaction>
</comment>
<evidence type="ECO:0000259" key="7">
    <source>
        <dbReference type="Pfam" id="PF00156"/>
    </source>
</evidence>
<comment type="similarity">
    <text evidence="6">Belongs to the purine/pyrimidine phosphoribosyltransferase family. PyrE subfamily.</text>
</comment>
<organism evidence="8 9">
    <name type="scientific">Candidatus Magasanikbacteria bacterium CG10_big_fil_rev_8_21_14_0_10_47_10</name>
    <dbReference type="NCBI Taxonomy" id="1974652"/>
    <lineage>
        <taxon>Bacteria</taxon>
        <taxon>Candidatus Magasanikiibacteriota</taxon>
    </lineage>
</organism>
<feature type="binding site" description="in other chain" evidence="6">
    <location>
        <begin position="120"/>
        <end position="128"/>
    </location>
    <ligand>
        <name>5-phospho-alpha-D-ribose 1-diphosphate</name>
        <dbReference type="ChEBI" id="CHEBI:58017"/>
        <note>ligand shared between dimeric partners</note>
    </ligand>
</feature>
<keyword evidence="6" id="KW-0460">Magnesium</keyword>
<name>A0A2H0TQ75_9BACT</name>
<dbReference type="Gene3D" id="3.40.50.2020">
    <property type="match status" value="1"/>
</dbReference>
<feature type="binding site" evidence="6">
    <location>
        <position position="124"/>
    </location>
    <ligand>
        <name>orotate</name>
        <dbReference type="ChEBI" id="CHEBI:30839"/>
    </ligand>
</feature>
<keyword evidence="4 6" id="KW-0808">Transferase</keyword>
<dbReference type="GO" id="GO:0044205">
    <property type="term" value="P:'de novo' UMP biosynthetic process"/>
    <property type="evidence" value="ECO:0007669"/>
    <property type="project" value="UniProtKB-UniRule"/>
</dbReference>
<dbReference type="InterPro" id="IPR000836">
    <property type="entry name" value="PRTase_dom"/>
</dbReference>
<sequence>MPRVLDILKQVGALLTDDHFVGTSGRHIGTYINKDMLFPHTAVTSEVCAMFAERHAHLPIDVVAAPAMGGIILSQWTAYHLSKMTGREILSVYAEKKNNVLTFTRGYDSYVHGKKVLVIEDLTTTGGSLQAVIELVRRAGGEPIAASVMVNKDPKQVTQETVGVPFSPLAEVEVASYDASECPLCKQGVPVNTTIGHGKNFLA</sequence>
<accession>A0A2H0TQ75</accession>
<dbReference type="GO" id="GO:0019856">
    <property type="term" value="P:pyrimidine nucleobase biosynthetic process"/>
    <property type="evidence" value="ECO:0007669"/>
    <property type="project" value="TreeGrafter"/>
</dbReference>
<feature type="binding site" description="in other chain" evidence="6">
    <location>
        <position position="96"/>
    </location>
    <ligand>
        <name>5-phospho-alpha-D-ribose 1-diphosphate</name>
        <dbReference type="ChEBI" id="CHEBI:58017"/>
        <note>ligand shared between dimeric partners</note>
    </ligand>
</feature>
<keyword evidence="3 6" id="KW-0328">Glycosyltransferase</keyword>
<comment type="caution">
    <text evidence="8">The sequence shown here is derived from an EMBL/GenBank/DDBJ whole genome shotgun (WGS) entry which is preliminary data.</text>
</comment>
<dbReference type="EC" id="2.4.2.10" evidence="2 6"/>
<comment type="subunit">
    <text evidence="6">Homodimer.</text>
</comment>
<evidence type="ECO:0000256" key="2">
    <source>
        <dbReference type="ARBA" id="ARBA00011971"/>
    </source>
</evidence>
<dbReference type="AlphaFoldDB" id="A0A2H0TQ75"/>
<keyword evidence="5 6" id="KW-0665">Pyrimidine biosynthesis</keyword>
<comment type="function">
    <text evidence="6">Catalyzes the transfer of a ribosyl phosphate group from 5-phosphoribose 1-diphosphate to orotate, leading to the formation of orotidine monophosphate (OMP).</text>
</comment>
<dbReference type="SUPFAM" id="SSF53271">
    <property type="entry name" value="PRTase-like"/>
    <property type="match status" value="1"/>
</dbReference>
<feature type="domain" description="Phosphoribosyltransferase" evidence="7">
    <location>
        <begin position="36"/>
        <end position="153"/>
    </location>
</feature>
<comment type="cofactor">
    <cofactor evidence="6">
        <name>Mg(2+)</name>
        <dbReference type="ChEBI" id="CHEBI:18420"/>
    </cofactor>
</comment>
<dbReference type="GO" id="GO:0000287">
    <property type="term" value="F:magnesium ion binding"/>
    <property type="evidence" value="ECO:0007669"/>
    <property type="project" value="UniProtKB-UniRule"/>
</dbReference>
<dbReference type="UniPathway" id="UPA00070">
    <property type="reaction ID" value="UER00119"/>
</dbReference>